<dbReference type="InterPro" id="IPR036734">
    <property type="entry name" value="Neur_chan_lig-bd_sf"/>
</dbReference>
<evidence type="ECO:0000313" key="17">
    <source>
        <dbReference type="Proteomes" id="UP000747542"/>
    </source>
</evidence>
<dbReference type="SUPFAM" id="SSF56436">
    <property type="entry name" value="C-type lectin-like"/>
    <property type="match status" value="1"/>
</dbReference>
<feature type="disulfide bond" evidence="12">
    <location>
        <begin position="411"/>
        <end position="426"/>
    </location>
</feature>
<dbReference type="GO" id="GO:0005886">
    <property type="term" value="C:plasma membrane"/>
    <property type="evidence" value="ECO:0007669"/>
    <property type="project" value="UniProtKB-SubCell"/>
</dbReference>
<dbReference type="InterPro" id="IPR002172">
    <property type="entry name" value="LDrepeatLR_classA_rpt"/>
</dbReference>
<feature type="domain" description="Neurotransmitter-gated ion-channel ligand-binding" evidence="14">
    <location>
        <begin position="433"/>
        <end position="570"/>
    </location>
</feature>
<dbReference type="GO" id="GO:0004888">
    <property type="term" value="F:transmembrane signaling receptor activity"/>
    <property type="evidence" value="ECO:0007669"/>
    <property type="project" value="InterPro"/>
</dbReference>
<feature type="transmembrane region" description="Helical" evidence="13">
    <location>
        <begin position="660"/>
        <end position="680"/>
    </location>
</feature>
<dbReference type="InterPro" id="IPR018000">
    <property type="entry name" value="Neurotransmitter_ion_chnl_CS"/>
</dbReference>
<dbReference type="Proteomes" id="UP000747542">
    <property type="component" value="Unassembled WGS sequence"/>
</dbReference>
<dbReference type="GO" id="GO:0005254">
    <property type="term" value="F:chloride channel activity"/>
    <property type="evidence" value="ECO:0007669"/>
    <property type="project" value="UniProtKB-ARBA"/>
</dbReference>
<keyword evidence="9 13" id="KW-0472">Membrane</keyword>
<dbReference type="GO" id="GO:0099095">
    <property type="term" value="F:ligand-gated monoatomic anion channel activity"/>
    <property type="evidence" value="ECO:0007669"/>
    <property type="project" value="UniProtKB-ARBA"/>
</dbReference>
<evidence type="ECO:0000256" key="6">
    <source>
        <dbReference type="ARBA" id="ARBA00022729"/>
    </source>
</evidence>
<evidence type="ECO:0000313" key="16">
    <source>
        <dbReference type="EMBL" id="KAG7172000.1"/>
    </source>
</evidence>
<feature type="transmembrane region" description="Helical" evidence="13">
    <location>
        <begin position="692"/>
        <end position="710"/>
    </location>
</feature>
<dbReference type="InterPro" id="IPR006029">
    <property type="entry name" value="Neurotrans-gated_channel_TM"/>
</dbReference>
<comment type="subcellular location">
    <subcellularLocation>
        <location evidence="2">Cell membrane</location>
    </subcellularLocation>
    <subcellularLocation>
        <location evidence="1">Membrane</location>
        <topology evidence="1">Multi-pass membrane protein</topology>
    </subcellularLocation>
</comment>
<dbReference type="CDD" id="cd00112">
    <property type="entry name" value="LDLa"/>
    <property type="match status" value="1"/>
</dbReference>
<reference evidence="16" key="1">
    <citation type="journal article" date="2021" name="Sci. Adv.">
        <title>The American lobster genome reveals insights on longevity, neural, and immune adaptations.</title>
        <authorList>
            <person name="Polinski J.M."/>
            <person name="Zimin A.V."/>
            <person name="Clark K.F."/>
            <person name="Kohn A.B."/>
            <person name="Sadowski N."/>
            <person name="Timp W."/>
            <person name="Ptitsyn A."/>
            <person name="Khanna P."/>
            <person name="Romanova D.Y."/>
            <person name="Williams P."/>
            <person name="Greenwood S.J."/>
            <person name="Moroz L.L."/>
            <person name="Walt D.R."/>
            <person name="Bodnar A.G."/>
        </authorList>
    </citation>
    <scope>NUCLEOTIDE SEQUENCE</scope>
    <source>
        <strain evidence="16">GMGI-L3</strain>
    </source>
</reference>
<dbReference type="AlphaFoldDB" id="A0A8J5N2C7"/>
<dbReference type="InterPro" id="IPR006028">
    <property type="entry name" value="GABAA/Glycine_rcpt"/>
</dbReference>
<dbReference type="Gene3D" id="2.60.120.200">
    <property type="match status" value="1"/>
</dbReference>
<dbReference type="SUPFAM" id="SSF90112">
    <property type="entry name" value="Neurotransmitter-gated ion-channel transmembrane pore"/>
    <property type="match status" value="1"/>
</dbReference>
<dbReference type="InterPro" id="IPR036719">
    <property type="entry name" value="Neuro-gated_channel_TM_sf"/>
</dbReference>
<proteinExistence type="predicted"/>
<dbReference type="InterPro" id="IPR016186">
    <property type="entry name" value="C-type_lectin-like/link_sf"/>
</dbReference>
<comment type="caution">
    <text evidence="16">The sequence shown here is derived from an EMBL/GenBank/DDBJ whole genome shotgun (WGS) entry which is preliminary data.</text>
</comment>
<keyword evidence="7 13" id="KW-1133">Transmembrane helix</keyword>
<accession>A0A8J5N2C7</accession>
<dbReference type="EMBL" id="JAHLQT010011632">
    <property type="protein sequence ID" value="KAG7172000.1"/>
    <property type="molecule type" value="Genomic_DNA"/>
</dbReference>
<dbReference type="PROSITE" id="PS50068">
    <property type="entry name" value="LDLRA_2"/>
    <property type="match status" value="1"/>
</dbReference>
<dbReference type="Gene3D" id="2.70.170.10">
    <property type="entry name" value="Neurotransmitter-gated ion-channel ligand-binding domain"/>
    <property type="match status" value="1"/>
</dbReference>
<keyword evidence="10 12" id="KW-1015">Disulfide bond</keyword>
<dbReference type="Gene3D" id="4.10.400.10">
    <property type="entry name" value="Low-density Lipoprotein Receptor"/>
    <property type="match status" value="1"/>
</dbReference>
<protein>
    <submittedName>
        <fullName evidence="16">Glutamate-gated chloride channel-like 6</fullName>
    </submittedName>
</protein>
<organism evidence="16 17">
    <name type="scientific">Homarus americanus</name>
    <name type="common">American lobster</name>
    <dbReference type="NCBI Taxonomy" id="6706"/>
    <lineage>
        <taxon>Eukaryota</taxon>
        <taxon>Metazoa</taxon>
        <taxon>Ecdysozoa</taxon>
        <taxon>Arthropoda</taxon>
        <taxon>Crustacea</taxon>
        <taxon>Multicrustacea</taxon>
        <taxon>Malacostraca</taxon>
        <taxon>Eumalacostraca</taxon>
        <taxon>Eucarida</taxon>
        <taxon>Decapoda</taxon>
        <taxon>Pleocyemata</taxon>
        <taxon>Astacidea</taxon>
        <taxon>Nephropoidea</taxon>
        <taxon>Nephropidae</taxon>
        <taxon>Homarus</taxon>
    </lineage>
</organism>
<evidence type="ECO:0000256" key="12">
    <source>
        <dbReference type="PROSITE-ProRule" id="PRU00124"/>
    </source>
</evidence>
<dbReference type="InterPro" id="IPR016187">
    <property type="entry name" value="CTDL_fold"/>
</dbReference>
<keyword evidence="3" id="KW-0813">Transport</keyword>
<evidence type="ECO:0000256" key="10">
    <source>
        <dbReference type="ARBA" id="ARBA00023157"/>
    </source>
</evidence>
<dbReference type="InterPro" id="IPR036055">
    <property type="entry name" value="LDL_receptor-like_sf"/>
</dbReference>
<dbReference type="GO" id="GO:0005230">
    <property type="term" value="F:extracellular ligand-gated monoatomic ion channel activity"/>
    <property type="evidence" value="ECO:0007669"/>
    <property type="project" value="InterPro"/>
</dbReference>
<evidence type="ECO:0000256" key="4">
    <source>
        <dbReference type="ARBA" id="ARBA00022475"/>
    </source>
</evidence>
<dbReference type="Gene3D" id="1.20.58.390">
    <property type="entry name" value="Neurotransmitter-gated ion-channel transmembrane domain"/>
    <property type="match status" value="1"/>
</dbReference>
<keyword evidence="6" id="KW-0732">Signal</keyword>
<gene>
    <name evidence="16" type="primary">GluCa-L6</name>
    <name evidence="16" type="ORF">Hamer_G000971</name>
</gene>
<dbReference type="SUPFAM" id="SSF57424">
    <property type="entry name" value="LDL receptor-like module"/>
    <property type="match status" value="1"/>
</dbReference>
<dbReference type="InterPro" id="IPR006202">
    <property type="entry name" value="Neur_chan_lig-bd"/>
</dbReference>
<feature type="disulfide bond" evidence="12">
    <location>
        <begin position="399"/>
        <end position="417"/>
    </location>
</feature>
<dbReference type="SMART" id="SM00192">
    <property type="entry name" value="LDLa"/>
    <property type="match status" value="1"/>
</dbReference>
<dbReference type="PANTHER" id="PTHR18945">
    <property type="entry name" value="NEUROTRANSMITTER GATED ION CHANNEL"/>
    <property type="match status" value="1"/>
</dbReference>
<dbReference type="PROSITE" id="PS01209">
    <property type="entry name" value="LDLRA_1"/>
    <property type="match status" value="1"/>
</dbReference>
<keyword evidence="4" id="KW-1003">Cell membrane</keyword>
<evidence type="ECO:0000256" key="1">
    <source>
        <dbReference type="ARBA" id="ARBA00004141"/>
    </source>
</evidence>
<dbReference type="Pfam" id="PF02931">
    <property type="entry name" value="Neur_chan_LBD"/>
    <property type="match status" value="1"/>
</dbReference>
<feature type="transmembrane region" description="Helical" evidence="13">
    <location>
        <begin position="756"/>
        <end position="777"/>
    </location>
</feature>
<keyword evidence="11" id="KW-0407">Ion channel</keyword>
<dbReference type="InterPro" id="IPR013320">
    <property type="entry name" value="ConA-like_dom_sf"/>
</dbReference>
<evidence type="ECO:0000256" key="7">
    <source>
        <dbReference type="ARBA" id="ARBA00022989"/>
    </source>
</evidence>
<evidence type="ECO:0000256" key="2">
    <source>
        <dbReference type="ARBA" id="ARBA00004236"/>
    </source>
</evidence>
<dbReference type="SUPFAM" id="SSF49899">
    <property type="entry name" value="Concanavalin A-like lectins/glucanases"/>
    <property type="match status" value="1"/>
</dbReference>
<evidence type="ECO:0000256" key="11">
    <source>
        <dbReference type="ARBA" id="ARBA00023303"/>
    </source>
</evidence>
<sequence length="785" mass="89951">MVLVCMARVINIKGESRSLTFTCCGGSVGENVIIPLSLYVWQHFCLAIDLISEHMLVAFDNVLEERQLQIDDAKLLPGTRPRVTGGGRLVVGQDIATLEGQFDVSHNFHGEIADLRIYDHLLETSHVKRFIHCEDKAFSSQVAPIISLEKKSFMIKGQTQLFNISEDEVCRHIPGYTMLFPEKKTFIDSISWCDKLRGDIALPTSLENNIQIFDKFIEFNNECFDVWQALYWVGASGNVSSGQWLRLIDDQPIHWHNFKDSWESVTDKYSCILAGGILHPYEWYHAPCTVIACVMCNFTSHPEVHLRGLCESSLFDRSLFLHEYINNRPKFDGARHSSIIWNNKSWVMESRLYPQLSAKMVDQMDYPVGLHLWNIRGDKCRQKEVYLLLTACRADEFTCDDGTCIDKSQRCDLSTDCPDHTDELTCDVMAIPEGYSAQLPPPKITLKPVPLLFHLNITSIREFNVVSFTLTIDVIITIRWNDSRVTFTNLQEDHRKNKVKQPGLLWTPELMVTDGTQSWVQHGQTDGDDVYSGSNNSLLYRLHKTLKSRCQLDLESYPFDTQRCSLFFTVQGITDFSGKLDKEGAGLTFAGTRQLLEYNLVDETIHDITEEQVTQMKVRLKFTNLYKYYTMNAFLPSTMMLVISYFSLYFDLEDFQDRIMVSLTSLLVLAAFFSQTSLTIPKTSYLKLIDVWYVALISYVFFVIISLIFVENLRLRDIKQQQCPHKTIQVTPFAPGHISSKELATTIHTNSLPARLNCFLIVFFPLAFFVFFVYFVAACADGLKE</sequence>
<dbReference type="PRINTS" id="PR00253">
    <property type="entry name" value="GABAARECEPTR"/>
</dbReference>
<dbReference type="Pfam" id="PF00057">
    <property type="entry name" value="Ldl_recept_a"/>
    <property type="match status" value="1"/>
</dbReference>
<evidence type="ECO:0000256" key="5">
    <source>
        <dbReference type="ARBA" id="ARBA00022692"/>
    </source>
</evidence>
<dbReference type="InterPro" id="IPR023415">
    <property type="entry name" value="LDLR_class-A_CS"/>
</dbReference>
<evidence type="ECO:0000259" key="15">
    <source>
        <dbReference type="Pfam" id="PF02932"/>
    </source>
</evidence>
<dbReference type="InterPro" id="IPR006201">
    <property type="entry name" value="Neur_channel"/>
</dbReference>
<evidence type="ECO:0000256" key="3">
    <source>
        <dbReference type="ARBA" id="ARBA00022448"/>
    </source>
</evidence>
<dbReference type="SUPFAM" id="SSF63712">
    <property type="entry name" value="Nicotinic receptor ligand binding domain-like"/>
    <property type="match status" value="1"/>
</dbReference>
<evidence type="ECO:0000256" key="13">
    <source>
        <dbReference type="SAM" id="Phobius"/>
    </source>
</evidence>
<keyword evidence="8" id="KW-0406">Ion transport</keyword>
<dbReference type="PROSITE" id="PS00236">
    <property type="entry name" value="NEUROTR_ION_CHANNEL"/>
    <property type="match status" value="1"/>
</dbReference>
<feature type="transmembrane region" description="Helical" evidence="13">
    <location>
        <begin position="628"/>
        <end position="648"/>
    </location>
</feature>
<evidence type="ECO:0000259" key="14">
    <source>
        <dbReference type="Pfam" id="PF02931"/>
    </source>
</evidence>
<dbReference type="Gene3D" id="3.10.100.10">
    <property type="entry name" value="Mannose-Binding Protein A, subunit A"/>
    <property type="match status" value="1"/>
</dbReference>
<dbReference type="Pfam" id="PF02932">
    <property type="entry name" value="Neur_chan_memb"/>
    <property type="match status" value="1"/>
</dbReference>
<keyword evidence="5 13" id="KW-0812">Transmembrane</keyword>
<feature type="disulfide bond" evidence="12">
    <location>
        <begin position="392"/>
        <end position="404"/>
    </location>
</feature>
<evidence type="ECO:0000256" key="9">
    <source>
        <dbReference type="ARBA" id="ARBA00023136"/>
    </source>
</evidence>
<evidence type="ECO:0000256" key="8">
    <source>
        <dbReference type="ARBA" id="ARBA00023065"/>
    </source>
</evidence>
<keyword evidence="17" id="KW-1185">Reference proteome</keyword>
<dbReference type="InterPro" id="IPR038050">
    <property type="entry name" value="Neuro_actylchol_rec"/>
</dbReference>
<dbReference type="CDD" id="cd00037">
    <property type="entry name" value="CLECT"/>
    <property type="match status" value="1"/>
</dbReference>
<feature type="domain" description="Neurotransmitter-gated ion-channel transmembrane" evidence="15">
    <location>
        <begin position="635"/>
        <end position="727"/>
    </location>
</feature>
<name>A0A8J5N2C7_HOMAM</name>